<evidence type="ECO:0000256" key="12">
    <source>
        <dbReference type="ARBA" id="ARBA00048988"/>
    </source>
</evidence>
<keyword evidence="4 13" id="KW-0347">Helicase</keyword>
<evidence type="ECO:0000256" key="5">
    <source>
        <dbReference type="ARBA" id="ARBA00022840"/>
    </source>
</evidence>
<evidence type="ECO:0000256" key="9">
    <source>
        <dbReference type="ARBA" id="ARBA00034617"/>
    </source>
</evidence>
<dbReference type="Gene3D" id="1.10.10.160">
    <property type="match status" value="1"/>
</dbReference>
<dbReference type="Gene3D" id="3.40.50.300">
    <property type="entry name" value="P-loop containing nucleotide triphosphate hydrolases"/>
    <property type="match status" value="3"/>
</dbReference>
<keyword evidence="3 13" id="KW-0378">Hydrolase</keyword>
<dbReference type="InterPro" id="IPR027417">
    <property type="entry name" value="P-loop_NTPase"/>
</dbReference>
<feature type="compositionally biased region" description="Polar residues" evidence="14">
    <location>
        <begin position="760"/>
        <end position="770"/>
    </location>
</feature>
<dbReference type="eggNOG" id="COG0210">
    <property type="taxonomic scope" value="Bacteria"/>
</dbReference>
<evidence type="ECO:0000256" key="7">
    <source>
        <dbReference type="ARBA" id="ARBA00023235"/>
    </source>
</evidence>
<dbReference type="InterPro" id="IPR000212">
    <property type="entry name" value="DNA_helicase_UvrD/REP"/>
</dbReference>
<feature type="compositionally biased region" description="Gly residues" evidence="14">
    <location>
        <begin position="773"/>
        <end position="787"/>
    </location>
</feature>
<dbReference type="BioCyc" id="RPAL652103:RPDX1_RS09075-MONOMER"/>
<dbReference type="CDD" id="cd18807">
    <property type="entry name" value="SF1_C_UvrD"/>
    <property type="match status" value="1"/>
</dbReference>
<dbReference type="KEGG" id="rpx:Rpdx1_1850"/>
<evidence type="ECO:0000256" key="1">
    <source>
        <dbReference type="ARBA" id="ARBA00009922"/>
    </source>
</evidence>
<dbReference type="SUPFAM" id="SSF52540">
    <property type="entry name" value="P-loop containing nucleoside triphosphate hydrolases"/>
    <property type="match status" value="1"/>
</dbReference>
<evidence type="ECO:0000256" key="3">
    <source>
        <dbReference type="ARBA" id="ARBA00022801"/>
    </source>
</evidence>
<dbReference type="Pfam" id="PF13361">
    <property type="entry name" value="UvrD_C"/>
    <property type="match status" value="1"/>
</dbReference>
<evidence type="ECO:0000259" key="16">
    <source>
        <dbReference type="PROSITE" id="PS51217"/>
    </source>
</evidence>
<dbReference type="HOGENOM" id="CLU_004585_5_5_5"/>
<dbReference type="OrthoDB" id="9806690at2"/>
<evidence type="ECO:0000256" key="6">
    <source>
        <dbReference type="ARBA" id="ARBA00023125"/>
    </source>
</evidence>
<dbReference type="AlphaFoldDB" id="E6VMH2"/>
<dbReference type="PANTHER" id="PTHR11070">
    <property type="entry name" value="UVRD / RECB / PCRA DNA HELICASE FAMILY MEMBER"/>
    <property type="match status" value="1"/>
</dbReference>
<dbReference type="GO" id="GO:0005524">
    <property type="term" value="F:ATP binding"/>
    <property type="evidence" value="ECO:0007669"/>
    <property type="project" value="UniProtKB-UniRule"/>
</dbReference>
<keyword evidence="5 13" id="KW-0067">ATP-binding</keyword>
<dbReference type="Pfam" id="PF00580">
    <property type="entry name" value="UvrD-helicase"/>
    <property type="match status" value="2"/>
</dbReference>
<comment type="catalytic activity">
    <reaction evidence="9">
        <text>Couples ATP hydrolysis with the unwinding of duplex DNA by translocating in the 3'-5' direction.</text>
        <dbReference type="EC" id="5.6.2.4"/>
    </reaction>
</comment>
<comment type="catalytic activity">
    <reaction evidence="12">
        <text>ATP + H2O = ADP + phosphate + H(+)</text>
        <dbReference type="Rhea" id="RHEA:13065"/>
        <dbReference type="ChEBI" id="CHEBI:15377"/>
        <dbReference type="ChEBI" id="CHEBI:15378"/>
        <dbReference type="ChEBI" id="CHEBI:30616"/>
        <dbReference type="ChEBI" id="CHEBI:43474"/>
        <dbReference type="ChEBI" id="CHEBI:456216"/>
        <dbReference type="EC" id="5.6.2.4"/>
    </reaction>
</comment>
<sequence length="863" mass="95654">MTDPTKRQPLDVSSYQPAAGGIAARARAAAGPAYLSGLNPEQRDAVETLDGPVLVLAGAGTGKTRVLTTRIAHILSTGRARPAEILSVTFTNKAAREMKLRLGQMLGQAVEGMPWLGTFHSIGGRILRYHAELVQLTSNFTVLDTDDQIRLLKQLLAADNIDDKRWPARMLAGLIDGWKNRGLTPSQVPAGEAAMFGNGRGGKLYAQYQERLKILNAADFGDLLLENIRLFREHPDVLRQYQNRFKFILVDEYQDTNVAQYLWLRLLSQTPATPRPTRDVETLHTSPHRGEVGERSSPGEGRRSSESAVPPPPTPLPGGEREQAAVVATHDTPPKNICCVGDDDQSIYGWRGAEVDNILRFDHDFPGAKVIRLERNYRSTGHILAAASHLIAHNEGRLGKTLRTEDVDGEMVTVTGAWDSEEEARAIGEEIEQLQRQGHALNEIAILVRASFQMREFEDRFVTLGLPYRVIGGPRFYERAEIRDALAYLRVINSPADDLAFERIVNVPKRGLGDATVQMLHDHARKRRMPLFEAARMVIDTDELKPKARGSLRGVIENFERWQVQRDALPHTELAEIVLDESGYTEMWQKDRSADAAGRLENLKELVRSMEEFENLQGFLEHISLVMDREGGADEDAVSVMTLHSAKGLEFETVFLPGWEEGLFPHQRALDEQGRAGLEEERRLAHVGITRARKRAKLYFATNRRIHGTWNTTIPSRFLDELPAANVEITESKGGSGWGGMSGYGPSRFDNVESFGSSYSTPGWQRAQAQRSRGGGSTGGRSGGFGESGASYSSGTTRRAPFTIEGELVAKSTGTESAFSLKDRVFHQKFGYGHVTKIDGNKLTIAFDKAGEKKVVDSFVERV</sequence>
<evidence type="ECO:0000256" key="2">
    <source>
        <dbReference type="ARBA" id="ARBA00022741"/>
    </source>
</evidence>
<dbReference type="PANTHER" id="PTHR11070:SF2">
    <property type="entry name" value="ATP-DEPENDENT DNA HELICASE SRS2"/>
    <property type="match status" value="1"/>
</dbReference>
<dbReference type="InterPro" id="IPR014016">
    <property type="entry name" value="UvrD-like_ATP-bd"/>
</dbReference>
<evidence type="ECO:0000313" key="17">
    <source>
        <dbReference type="EMBL" id="ADU43462.1"/>
    </source>
</evidence>
<dbReference type="EC" id="5.6.2.4" evidence="10"/>
<name>E6VMH2_RHOPX</name>
<feature type="region of interest" description="Disordered" evidence="14">
    <location>
        <begin position="760"/>
        <end position="797"/>
    </location>
</feature>
<dbReference type="GO" id="GO:0016887">
    <property type="term" value="F:ATP hydrolysis activity"/>
    <property type="evidence" value="ECO:0007669"/>
    <property type="project" value="RHEA"/>
</dbReference>
<evidence type="ECO:0000256" key="14">
    <source>
        <dbReference type="SAM" id="MobiDB-lite"/>
    </source>
</evidence>
<dbReference type="PROSITE" id="PS51217">
    <property type="entry name" value="UVRD_HELICASE_CTER"/>
    <property type="match status" value="1"/>
</dbReference>
<dbReference type="GO" id="GO:0000725">
    <property type="term" value="P:recombinational repair"/>
    <property type="evidence" value="ECO:0007669"/>
    <property type="project" value="TreeGrafter"/>
</dbReference>
<dbReference type="FunFam" id="3.40.50.300:FF:001890">
    <property type="entry name" value="DNA helicase"/>
    <property type="match status" value="1"/>
</dbReference>
<reference evidence="17" key="1">
    <citation type="submission" date="2010-12" db="EMBL/GenBank/DDBJ databases">
        <title>Complete sequence of Rhodopseudomonas palustris DX-1.</title>
        <authorList>
            <consortium name="US DOE Joint Genome Institute"/>
            <person name="Lucas S."/>
            <person name="Copeland A."/>
            <person name="Lapidus A."/>
            <person name="Cheng J.-F."/>
            <person name="Goodwin L."/>
            <person name="Pitluck S."/>
            <person name="Misra M."/>
            <person name="Chertkov O."/>
            <person name="Detter J.C."/>
            <person name="Han C."/>
            <person name="Tapia R."/>
            <person name="Land M."/>
            <person name="Hauser L."/>
            <person name="Kyrpides N."/>
            <person name="Ivanova N."/>
            <person name="Ovchinnikova G."/>
            <person name="Logan B."/>
            <person name="Oda Y."/>
            <person name="Harwood C."/>
            <person name="Woyke T."/>
        </authorList>
    </citation>
    <scope>NUCLEOTIDE SEQUENCE [LARGE SCALE GENOMIC DNA]</scope>
    <source>
        <strain evidence="17">DX-1</strain>
    </source>
</reference>
<dbReference type="GO" id="GO:0003677">
    <property type="term" value="F:DNA binding"/>
    <property type="evidence" value="ECO:0007669"/>
    <property type="project" value="UniProtKB-KW"/>
</dbReference>
<evidence type="ECO:0000256" key="11">
    <source>
        <dbReference type="ARBA" id="ARBA00034923"/>
    </source>
</evidence>
<evidence type="ECO:0000256" key="8">
    <source>
        <dbReference type="ARBA" id="ARBA00025289"/>
    </source>
</evidence>
<dbReference type="FunFam" id="1.10.486.10:FF:000003">
    <property type="entry name" value="ATP-dependent DNA helicase"/>
    <property type="match status" value="1"/>
</dbReference>
<feature type="domain" description="UvrD-like helicase C-terminal" evidence="16">
    <location>
        <begin position="381"/>
        <end position="648"/>
    </location>
</feature>
<accession>E6VMH2</accession>
<evidence type="ECO:0000256" key="10">
    <source>
        <dbReference type="ARBA" id="ARBA00034808"/>
    </source>
</evidence>
<dbReference type="STRING" id="652103.Rpdx1_1850"/>
<dbReference type="CDD" id="cd17932">
    <property type="entry name" value="DEXQc_UvrD"/>
    <property type="match status" value="1"/>
</dbReference>
<dbReference type="InterPro" id="IPR013986">
    <property type="entry name" value="DExx_box_DNA_helicase_dom_sf"/>
</dbReference>
<protein>
    <recommendedName>
        <fullName evidence="10">DNA 3'-5' helicase</fullName>
        <ecNumber evidence="10">5.6.2.4</ecNumber>
    </recommendedName>
    <alternativeName>
        <fullName evidence="11">DNA 3'-5' helicase II</fullName>
    </alternativeName>
</protein>
<keyword evidence="7" id="KW-0413">Isomerase</keyword>
<organism evidence="17 18">
    <name type="scientific">Rhodopseudomonas palustris (strain DX-1)</name>
    <dbReference type="NCBI Taxonomy" id="652103"/>
    <lineage>
        <taxon>Bacteria</taxon>
        <taxon>Pseudomonadati</taxon>
        <taxon>Pseudomonadota</taxon>
        <taxon>Alphaproteobacteria</taxon>
        <taxon>Hyphomicrobiales</taxon>
        <taxon>Nitrobacteraceae</taxon>
        <taxon>Rhodopseudomonas</taxon>
    </lineage>
</organism>
<feature type="compositionally biased region" description="Basic and acidic residues" evidence="14">
    <location>
        <begin position="276"/>
        <end position="294"/>
    </location>
</feature>
<dbReference type="EMBL" id="CP002418">
    <property type="protein sequence ID" value="ADU43462.1"/>
    <property type="molecule type" value="Genomic_DNA"/>
</dbReference>
<feature type="domain" description="UvrD-like helicase ATP-binding" evidence="15">
    <location>
        <begin position="36"/>
        <end position="380"/>
    </location>
</feature>
<keyword evidence="6" id="KW-0238">DNA-binding</keyword>
<dbReference type="GO" id="GO:0033202">
    <property type="term" value="C:DNA helicase complex"/>
    <property type="evidence" value="ECO:0007669"/>
    <property type="project" value="TreeGrafter"/>
</dbReference>
<dbReference type="GO" id="GO:0043138">
    <property type="term" value="F:3'-5' DNA helicase activity"/>
    <property type="evidence" value="ECO:0007669"/>
    <property type="project" value="UniProtKB-EC"/>
</dbReference>
<feature type="region of interest" description="Disordered" evidence="14">
    <location>
        <begin position="273"/>
        <end position="324"/>
    </location>
</feature>
<dbReference type="PROSITE" id="PS51198">
    <property type="entry name" value="UVRD_HELICASE_ATP_BIND"/>
    <property type="match status" value="1"/>
</dbReference>
<proteinExistence type="inferred from homology"/>
<gene>
    <name evidence="17" type="ordered locus">Rpdx1_1850</name>
</gene>
<keyword evidence="2 13" id="KW-0547">Nucleotide-binding</keyword>
<evidence type="ECO:0000256" key="13">
    <source>
        <dbReference type="PROSITE-ProRule" id="PRU00560"/>
    </source>
</evidence>
<dbReference type="GO" id="GO:0005829">
    <property type="term" value="C:cytosol"/>
    <property type="evidence" value="ECO:0007669"/>
    <property type="project" value="TreeGrafter"/>
</dbReference>
<comment type="similarity">
    <text evidence="1">Belongs to the helicase family. UvrD subfamily.</text>
</comment>
<feature type="binding site" evidence="13">
    <location>
        <begin position="57"/>
        <end position="64"/>
    </location>
    <ligand>
        <name>ATP</name>
        <dbReference type="ChEBI" id="CHEBI:30616"/>
    </ligand>
</feature>
<evidence type="ECO:0000313" key="18">
    <source>
        <dbReference type="Proteomes" id="UP000001402"/>
    </source>
</evidence>
<dbReference type="InterPro" id="IPR014017">
    <property type="entry name" value="DNA_helicase_UvrD-like_C"/>
</dbReference>
<evidence type="ECO:0000259" key="15">
    <source>
        <dbReference type="PROSITE" id="PS51198"/>
    </source>
</evidence>
<dbReference type="Proteomes" id="UP000001402">
    <property type="component" value="Chromosome"/>
</dbReference>
<dbReference type="Gene3D" id="1.10.486.10">
    <property type="entry name" value="PCRA, domain 4"/>
    <property type="match status" value="1"/>
</dbReference>
<evidence type="ECO:0000256" key="4">
    <source>
        <dbReference type="ARBA" id="ARBA00022806"/>
    </source>
</evidence>
<comment type="function">
    <text evidence="8">Has both ATPase and helicase activities. Unwinds DNA duplexes with 3' to 5' polarity with respect to the bound strand and initiates unwinding most effectively when a single-stranded region is present. Involved in the post-incision events of nucleotide excision repair and methyl-directed mismatch repair.</text>
</comment>